<evidence type="ECO:0000256" key="7">
    <source>
        <dbReference type="PROSITE-ProRule" id="PRU00047"/>
    </source>
</evidence>
<proteinExistence type="inferred from homology"/>
<keyword evidence="3" id="KW-0479">Metal-binding</keyword>
<accession>W1PU30</accession>
<dbReference type="KEGG" id="atr:18439531"/>
<dbReference type="Gramene" id="ERN11339">
    <property type="protein sequence ID" value="ERN11339"/>
    <property type="gene ID" value="AMTR_s00024p00251060"/>
</dbReference>
<evidence type="ECO:0000256" key="4">
    <source>
        <dbReference type="ARBA" id="ARBA00022771"/>
    </source>
</evidence>
<dbReference type="SMART" id="SM00581">
    <property type="entry name" value="PSP"/>
    <property type="match status" value="1"/>
</dbReference>
<keyword evidence="5" id="KW-0862">Zinc</keyword>
<dbReference type="OrthoDB" id="8026949at2759"/>
<dbReference type="GO" id="GO:0006396">
    <property type="term" value="P:RNA processing"/>
    <property type="evidence" value="ECO:0000318"/>
    <property type="project" value="GO_Central"/>
</dbReference>
<dbReference type="eggNOG" id="KOG2673">
    <property type="taxonomic scope" value="Eukaryota"/>
</dbReference>
<feature type="region of interest" description="Disordered" evidence="8">
    <location>
        <begin position="266"/>
        <end position="294"/>
    </location>
</feature>
<evidence type="ECO:0000256" key="2">
    <source>
        <dbReference type="ARBA" id="ARBA00007497"/>
    </source>
</evidence>
<comment type="subcellular location">
    <subcellularLocation>
        <location evidence="1">Nucleus</location>
        <location evidence="1">Nucleoplasm</location>
    </subcellularLocation>
</comment>
<evidence type="ECO:0000313" key="11">
    <source>
        <dbReference type="Proteomes" id="UP000017836"/>
    </source>
</evidence>
<evidence type="ECO:0000313" key="10">
    <source>
        <dbReference type="EMBL" id="ERN11339.1"/>
    </source>
</evidence>
<dbReference type="GO" id="GO:0005654">
    <property type="term" value="C:nucleoplasm"/>
    <property type="evidence" value="ECO:0007669"/>
    <property type="project" value="UniProtKB-SubCell"/>
</dbReference>
<dbReference type="EMBL" id="KI392710">
    <property type="protein sequence ID" value="ERN11339.1"/>
    <property type="molecule type" value="Genomic_DNA"/>
</dbReference>
<feature type="compositionally biased region" description="Polar residues" evidence="8">
    <location>
        <begin position="451"/>
        <end position="490"/>
    </location>
</feature>
<feature type="region of interest" description="Disordered" evidence="8">
    <location>
        <begin position="356"/>
        <end position="578"/>
    </location>
</feature>
<keyword evidence="11" id="KW-1185">Reference proteome</keyword>
<feature type="compositionally biased region" description="Basic and acidic residues" evidence="8">
    <location>
        <begin position="547"/>
        <end position="570"/>
    </location>
</feature>
<evidence type="ECO:0000256" key="3">
    <source>
        <dbReference type="ARBA" id="ARBA00022723"/>
    </source>
</evidence>
<dbReference type="HOGENOM" id="CLU_029670_1_0_1"/>
<feature type="domain" description="CCHC-type" evidence="9">
    <location>
        <begin position="244"/>
        <end position="260"/>
    </location>
</feature>
<feature type="compositionally biased region" description="Basic and acidic residues" evidence="8">
    <location>
        <begin position="396"/>
        <end position="406"/>
    </location>
</feature>
<feature type="compositionally biased region" description="Acidic residues" evidence="8">
    <location>
        <begin position="356"/>
        <end position="369"/>
    </location>
</feature>
<feature type="compositionally biased region" description="Basic residues" evidence="8">
    <location>
        <begin position="270"/>
        <end position="280"/>
    </location>
</feature>
<dbReference type="PANTHER" id="PTHR13316:SF0">
    <property type="entry name" value="ZINC FINGER CCHC DOMAIN-CONTAINING PROTEIN 8"/>
    <property type="match status" value="1"/>
</dbReference>
<feature type="region of interest" description="Disordered" evidence="8">
    <location>
        <begin position="1"/>
        <end position="55"/>
    </location>
</feature>
<evidence type="ECO:0000256" key="6">
    <source>
        <dbReference type="ARBA" id="ARBA00023242"/>
    </source>
</evidence>
<feature type="compositionally biased region" description="Polar residues" evidence="8">
    <location>
        <begin position="29"/>
        <end position="40"/>
    </location>
</feature>
<dbReference type="OMA" id="NCSGYSH"/>
<name>W1PU30_AMBTC</name>
<dbReference type="GO" id="GO:0003723">
    <property type="term" value="F:RNA binding"/>
    <property type="evidence" value="ECO:0000318"/>
    <property type="project" value="GO_Central"/>
</dbReference>
<dbReference type="Pfam" id="PF04046">
    <property type="entry name" value="PSP"/>
    <property type="match status" value="1"/>
</dbReference>
<keyword evidence="6" id="KW-0539">Nucleus</keyword>
<dbReference type="PROSITE" id="PS50158">
    <property type="entry name" value="ZF_CCHC"/>
    <property type="match status" value="1"/>
</dbReference>
<dbReference type="AlphaFoldDB" id="W1PU30"/>
<dbReference type="PANTHER" id="PTHR13316">
    <property type="entry name" value="ZINC FINGER, CCHC DOMAIN CONTAINING 8"/>
    <property type="match status" value="1"/>
</dbReference>
<comment type="similarity">
    <text evidence="2">Belongs to the ZCCHC8 family.</text>
</comment>
<feature type="compositionally biased region" description="Polar residues" evidence="8">
    <location>
        <begin position="512"/>
        <end position="531"/>
    </location>
</feature>
<dbReference type="GO" id="GO:0008270">
    <property type="term" value="F:zinc ion binding"/>
    <property type="evidence" value="ECO:0007669"/>
    <property type="project" value="UniProtKB-KW"/>
</dbReference>
<dbReference type="InterPro" id="IPR052115">
    <property type="entry name" value="NEXT_complex_subunit_ZCCHC8"/>
</dbReference>
<feature type="compositionally biased region" description="Basic and acidic residues" evidence="8">
    <location>
        <begin position="370"/>
        <end position="383"/>
    </location>
</feature>
<evidence type="ECO:0000259" key="9">
    <source>
        <dbReference type="PROSITE" id="PS50158"/>
    </source>
</evidence>
<dbReference type="GO" id="GO:0071013">
    <property type="term" value="C:catalytic step 2 spliceosome"/>
    <property type="evidence" value="ECO:0000318"/>
    <property type="project" value="GO_Central"/>
</dbReference>
<dbReference type="Proteomes" id="UP000017836">
    <property type="component" value="Unassembled WGS sequence"/>
</dbReference>
<dbReference type="InterPro" id="IPR006568">
    <property type="entry name" value="PSP_pro-rich"/>
</dbReference>
<feature type="compositionally biased region" description="Basic and acidic residues" evidence="8">
    <location>
        <begin position="16"/>
        <end position="28"/>
    </location>
</feature>
<reference evidence="11" key="1">
    <citation type="journal article" date="2013" name="Science">
        <title>The Amborella genome and the evolution of flowering plants.</title>
        <authorList>
            <consortium name="Amborella Genome Project"/>
        </authorList>
    </citation>
    <scope>NUCLEOTIDE SEQUENCE [LARGE SCALE GENOMIC DNA]</scope>
</reference>
<evidence type="ECO:0000256" key="8">
    <source>
        <dbReference type="SAM" id="MobiDB-lite"/>
    </source>
</evidence>
<dbReference type="InterPro" id="IPR001878">
    <property type="entry name" value="Znf_CCHC"/>
</dbReference>
<feature type="region of interest" description="Disordered" evidence="8">
    <location>
        <begin position="84"/>
        <end position="110"/>
    </location>
</feature>
<dbReference type="STRING" id="13333.W1PU30"/>
<keyword evidence="4 7" id="KW-0863">Zinc-finger</keyword>
<evidence type="ECO:0000256" key="1">
    <source>
        <dbReference type="ARBA" id="ARBA00004642"/>
    </source>
</evidence>
<protein>
    <recommendedName>
        <fullName evidence="9">CCHC-type domain-containing protein</fullName>
    </recommendedName>
</protein>
<evidence type="ECO:0000256" key="5">
    <source>
        <dbReference type="ARBA" id="ARBA00022833"/>
    </source>
</evidence>
<organism evidence="10 11">
    <name type="scientific">Amborella trichopoda</name>
    <dbReference type="NCBI Taxonomy" id="13333"/>
    <lineage>
        <taxon>Eukaryota</taxon>
        <taxon>Viridiplantae</taxon>
        <taxon>Streptophyta</taxon>
        <taxon>Embryophyta</taxon>
        <taxon>Tracheophyta</taxon>
        <taxon>Spermatophyta</taxon>
        <taxon>Magnoliopsida</taxon>
        <taxon>Amborellales</taxon>
        <taxon>Amborellaceae</taxon>
        <taxon>Amborella</taxon>
    </lineage>
</organism>
<gene>
    <name evidence="10" type="ORF">AMTR_s00024p00251060</name>
</gene>
<sequence length="578" mass="65150">MASEEFIELQPCSSADIERDSDGLHDSSLEPSSIALNCNQQEDDGGSVDGSRGDEVYDKHNMQESMELTPPPMVLDEKRLEFNSEDGNADPLTLSNGTLNNHKMDESPISGVKGRRLSYVEQQPSVRVLYNCLTRDSKKKLNELLQQWSEWHARYVIQPKANSEESLESGDEIYFPALHIGHEKSFTMSFWMDNQARQDNSRDLILKDEDSVPLYDRGYAMGLAALDGLTDTERQIETSEDASRCFNCGSYSHSLKECPKPRDNVAVNNARKKHNSKRMKSSGPRCPTRYYQNSPGGKFEGIRAGFLGVETRQCLGIGELDPPPWLNRMREIGYPPGYLDSEDQDEPSGITIYADEESADQAPEDGEITETDRLDLQDEKKMTVEFPGINAPIPKNADRRRWEASVEHGSSSRSHPRSDHSSGSSRGHHPHDQRRHTDYAGDDGPPGTEHVTPSSFSRSYSSLNPIYNDSHGLRSNSNQRPRSPNLSGSLSDRGRMSPSIPDGSYREPNHSPHGSTYPPDNSSFLYSSPNVSRHLDRNYSPSGVDHFGWESRHVSKENAPDSSRRRERHDYHSHHYRR</sequence>